<evidence type="ECO:0000256" key="1">
    <source>
        <dbReference type="SAM" id="MobiDB-lite"/>
    </source>
</evidence>
<evidence type="ECO:0000259" key="2">
    <source>
        <dbReference type="PROSITE" id="PS50280"/>
    </source>
</evidence>
<feature type="domain" description="SET" evidence="2">
    <location>
        <begin position="76"/>
        <end position="225"/>
    </location>
</feature>
<dbReference type="Proteomes" id="UP001153365">
    <property type="component" value="Unassembled WGS sequence"/>
</dbReference>
<dbReference type="Gene3D" id="2.170.270.10">
    <property type="entry name" value="SET domain"/>
    <property type="match status" value="1"/>
</dbReference>
<comment type="caution">
    <text evidence="4">The sequence shown here is derived from an EMBL/GenBank/DDBJ whole genome shotgun (WGS) entry which is preliminary data.</text>
</comment>
<dbReference type="EMBL" id="CALTRL010001502">
    <property type="protein sequence ID" value="CAH7672815.1"/>
    <property type="molecule type" value="Genomic_DNA"/>
</dbReference>
<feature type="region of interest" description="Disordered" evidence="1">
    <location>
        <begin position="1"/>
        <end position="23"/>
    </location>
</feature>
<dbReference type="AlphaFoldDB" id="A0AAV0BCS8"/>
<name>A0AAV0BCS8_PHAPC</name>
<dbReference type="PANTHER" id="PTHR47332">
    <property type="entry name" value="SET DOMAIN-CONTAINING PROTEIN 5"/>
    <property type="match status" value="1"/>
</dbReference>
<proteinExistence type="predicted"/>
<dbReference type="Gene3D" id="1.25.40.10">
    <property type="entry name" value="Tetratricopeptide repeat domain"/>
    <property type="match status" value="1"/>
</dbReference>
<dbReference type="InterPro" id="IPR001214">
    <property type="entry name" value="SET_dom"/>
</dbReference>
<evidence type="ECO:0000313" key="4">
    <source>
        <dbReference type="EMBL" id="CAH7684562.1"/>
    </source>
</evidence>
<evidence type="ECO:0000313" key="5">
    <source>
        <dbReference type="Proteomes" id="UP001153365"/>
    </source>
</evidence>
<sequence length="377" mass="42282">MAVKRKSNPSPSPPKPNRPLYPSKPSSDSNLWYIAFTLATIAILFSQEISDYIYANNESRILKHRSAQRNPDITAWAVVPMKSRGGGYGVIAERDILPGELIMKESPLIKVRLDHSSIQEAEKKIEDTVKSISGEDRIRLLSLSNAWENQTYNGAKLGRYSGLLQTNGMNSGRGFFSIFPSISRLNHACMGAVNAVYNWRENEKVQVVHVTKPIKAGEEIFISYFDSKLPRSDRRSYLRSNYGFECSCKICSKDSESSKESDLRITNINSLKASLSAWQSGAMGGAEAVDLIETALDLMRQEGMTYEFGQLYADACHIATAHSDFQNARKYATLALKHFEVELGNDSVEYNYALKMIKNPTHSSVWRSRPIESVRSN</sequence>
<reference evidence="4" key="1">
    <citation type="submission" date="2022-06" db="EMBL/GenBank/DDBJ databases">
        <authorList>
            <consortium name="SYNGENTA / RWTH Aachen University"/>
        </authorList>
    </citation>
    <scope>NUCLEOTIDE SEQUENCE</scope>
</reference>
<dbReference type="Pfam" id="PF00856">
    <property type="entry name" value="SET"/>
    <property type="match status" value="1"/>
</dbReference>
<dbReference type="InterPro" id="IPR011990">
    <property type="entry name" value="TPR-like_helical_dom_sf"/>
</dbReference>
<dbReference type="InterPro" id="IPR046341">
    <property type="entry name" value="SET_dom_sf"/>
</dbReference>
<organism evidence="4 5">
    <name type="scientific">Phakopsora pachyrhizi</name>
    <name type="common">Asian soybean rust disease fungus</name>
    <dbReference type="NCBI Taxonomy" id="170000"/>
    <lineage>
        <taxon>Eukaryota</taxon>
        <taxon>Fungi</taxon>
        <taxon>Dikarya</taxon>
        <taxon>Basidiomycota</taxon>
        <taxon>Pucciniomycotina</taxon>
        <taxon>Pucciniomycetes</taxon>
        <taxon>Pucciniales</taxon>
        <taxon>Phakopsoraceae</taxon>
        <taxon>Phakopsora</taxon>
    </lineage>
</organism>
<dbReference type="SMART" id="SM00317">
    <property type="entry name" value="SET"/>
    <property type="match status" value="1"/>
</dbReference>
<dbReference type="PROSITE" id="PS50280">
    <property type="entry name" value="SET"/>
    <property type="match status" value="1"/>
</dbReference>
<dbReference type="EMBL" id="CALTRL010005491">
    <property type="protein sequence ID" value="CAH7684562.1"/>
    <property type="molecule type" value="Genomic_DNA"/>
</dbReference>
<dbReference type="InterPro" id="IPR053185">
    <property type="entry name" value="SET_domain_protein"/>
</dbReference>
<gene>
    <name evidence="4" type="ORF">PPACK8108_LOCUS18803</name>
    <name evidence="3" type="ORF">PPACK8108_LOCUS7653</name>
</gene>
<dbReference type="CDD" id="cd20071">
    <property type="entry name" value="SET_SMYD"/>
    <property type="match status" value="1"/>
</dbReference>
<dbReference type="PANTHER" id="PTHR47332:SF4">
    <property type="entry name" value="SET DOMAIN-CONTAINING PROTEIN 5"/>
    <property type="match status" value="1"/>
</dbReference>
<keyword evidence="5" id="KW-1185">Reference proteome</keyword>
<dbReference type="SUPFAM" id="SSF82199">
    <property type="entry name" value="SET domain"/>
    <property type="match status" value="1"/>
</dbReference>
<feature type="compositionally biased region" description="Pro residues" evidence="1">
    <location>
        <begin position="10"/>
        <end position="19"/>
    </location>
</feature>
<accession>A0AAV0BCS8</accession>
<evidence type="ECO:0000313" key="3">
    <source>
        <dbReference type="EMBL" id="CAH7672815.1"/>
    </source>
</evidence>
<protein>
    <recommendedName>
        <fullName evidence="2">SET domain-containing protein</fullName>
    </recommendedName>
</protein>